<evidence type="ECO:0000313" key="2">
    <source>
        <dbReference type="Proteomes" id="UP000237347"/>
    </source>
</evidence>
<evidence type="ECO:0000313" key="1">
    <source>
        <dbReference type="EMBL" id="KAK7856145.1"/>
    </source>
</evidence>
<dbReference type="EMBL" id="PKMF04000039">
    <property type="protein sequence ID" value="KAK7856145.1"/>
    <property type="molecule type" value="Genomic_DNA"/>
</dbReference>
<dbReference type="AlphaFoldDB" id="A0AAW0LXD9"/>
<organism evidence="1 2">
    <name type="scientific">Quercus suber</name>
    <name type="common">Cork oak</name>
    <dbReference type="NCBI Taxonomy" id="58331"/>
    <lineage>
        <taxon>Eukaryota</taxon>
        <taxon>Viridiplantae</taxon>
        <taxon>Streptophyta</taxon>
        <taxon>Embryophyta</taxon>
        <taxon>Tracheophyta</taxon>
        <taxon>Spermatophyta</taxon>
        <taxon>Magnoliopsida</taxon>
        <taxon>eudicotyledons</taxon>
        <taxon>Gunneridae</taxon>
        <taxon>Pentapetalae</taxon>
        <taxon>rosids</taxon>
        <taxon>fabids</taxon>
        <taxon>Fagales</taxon>
        <taxon>Fagaceae</taxon>
        <taxon>Quercus</taxon>
    </lineage>
</organism>
<name>A0AAW0LXD9_QUESU</name>
<protein>
    <submittedName>
        <fullName evidence="1">Uncharacterized protein</fullName>
    </submittedName>
</protein>
<reference evidence="1 2" key="1">
    <citation type="journal article" date="2018" name="Sci. Data">
        <title>The draft genome sequence of cork oak.</title>
        <authorList>
            <person name="Ramos A.M."/>
            <person name="Usie A."/>
            <person name="Barbosa P."/>
            <person name="Barros P.M."/>
            <person name="Capote T."/>
            <person name="Chaves I."/>
            <person name="Simoes F."/>
            <person name="Abreu I."/>
            <person name="Carrasquinho I."/>
            <person name="Faro C."/>
            <person name="Guimaraes J.B."/>
            <person name="Mendonca D."/>
            <person name="Nobrega F."/>
            <person name="Rodrigues L."/>
            <person name="Saibo N.J.M."/>
            <person name="Varela M.C."/>
            <person name="Egas C."/>
            <person name="Matos J."/>
            <person name="Miguel C.M."/>
            <person name="Oliveira M.M."/>
            <person name="Ricardo C.P."/>
            <person name="Goncalves S."/>
        </authorList>
    </citation>
    <scope>NUCLEOTIDE SEQUENCE [LARGE SCALE GENOMIC DNA]</scope>
    <source>
        <strain evidence="2">cv. HL8</strain>
    </source>
</reference>
<proteinExistence type="predicted"/>
<dbReference type="Proteomes" id="UP000237347">
    <property type="component" value="Unassembled WGS sequence"/>
</dbReference>
<gene>
    <name evidence="1" type="ORF">CFP56_024930</name>
</gene>
<keyword evidence="2" id="KW-1185">Reference proteome</keyword>
<accession>A0AAW0LXD9</accession>
<sequence length="154" mass="17496">MKDSSTGGCWAEYLVHLLKPEASVSLCRCLSNHDLPFNDTLDWTKFSVIATEKGLPLQDTVKDKKGKNFSKLHNNLLQTHNPSQSQNPSESPNSTSFFCILIIAIIRVLPTCLSVCFHIYASQEVRTHIYFNIHNPQDSGFIYDYDDLIYPVPF</sequence>
<comment type="caution">
    <text evidence="1">The sequence shown here is derived from an EMBL/GenBank/DDBJ whole genome shotgun (WGS) entry which is preliminary data.</text>
</comment>